<evidence type="ECO:0000313" key="2">
    <source>
        <dbReference type="Proteomes" id="UP000199568"/>
    </source>
</evidence>
<sequence length="64" mass="7429">MEKHWIIREAEKEKTQSGDLDLMYIGAIDTILNMGLKKSEQLETIRKISKAYKEALEIVKNHVV</sequence>
<protein>
    <submittedName>
        <fullName evidence="1">Uncharacterized protein</fullName>
    </submittedName>
</protein>
<dbReference type="EMBL" id="FOHU01000014">
    <property type="protein sequence ID" value="SET56211.1"/>
    <property type="molecule type" value="Genomic_DNA"/>
</dbReference>
<dbReference type="RefSeq" id="WP_090445274.1">
    <property type="nucleotide sequence ID" value="NZ_FOHU01000014.1"/>
</dbReference>
<organism evidence="1 2">
    <name type="scientific">Natronincola peptidivorans</name>
    <dbReference type="NCBI Taxonomy" id="426128"/>
    <lineage>
        <taxon>Bacteria</taxon>
        <taxon>Bacillati</taxon>
        <taxon>Bacillota</taxon>
        <taxon>Clostridia</taxon>
        <taxon>Peptostreptococcales</taxon>
        <taxon>Natronincolaceae</taxon>
        <taxon>Natronincola</taxon>
    </lineage>
</organism>
<dbReference type="STRING" id="426128.SAMN05660297_02773"/>
<keyword evidence="2" id="KW-1185">Reference proteome</keyword>
<gene>
    <name evidence="1" type="ORF">SAMN05660297_02773</name>
</gene>
<name>A0A1I0FD64_9FIRM</name>
<proteinExistence type="predicted"/>
<dbReference type="AlphaFoldDB" id="A0A1I0FD64"/>
<reference evidence="1 2" key="1">
    <citation type="submission" date="2016-10" db="EMBL/GenBank/DDBJ databases">
        <authorList>
            <person name="de Groot N.N."/>
        </authorList>
    </citation>
    <scope>NUCLEOTIDE SEQUENCE [LARGE SCALE GENOMIC DNA]</scope>
    <source>
        <strain evidence="1 2">DSM 18979</strain>
    </source>
</reference>
<accession>A0A1I0FD64</accession>
<dbReference type="Proteomes" id="UP000199568">
    <property type="component" value="Unassembled WGS sequence"/>
</dbReference>
<evidence type="ECO:0000313" key="1">
    <source>
        <dbReference type="EMBL" id="SET56211.1"/>
    </source>
</evidence>